<dbReference type="Proteomes" id="UP000265703">
    <property type="component" value="Unassembled WGS sequence"/>
</dbReference>
<accession>A0A397T930</accession>
<evidence type="ECO:0000313" key="2">
    <source>
        <dbReference type="Proteomes" id="UP000265703"/>
    </source>
</evidence>
<evidence type="ECO:0000313" key="1">
    <source>
        <dbReference type="EMBL" id="RIA94753.1"/>
    </source>
</evidence>
<name>A0A397T930_9GLOM</name>
<dbReference type="OrthoDB" id="2384309at2759"/>
<proteinExistence type="predicted"/>
<protein>
    <submittedName>
        <fullName evidence="1">Uncharacterized protein</fullName>
    </submittedName>
</protein>
<sequence>MLSYVNDEQLFTINLFATFVNNNYIKTDRNDWQHSWRIGIDNAEAIGLHKSLMSPIMMMGIVYGLGSNYSSWFLPTYDRIINSEWRINWDSWIFSTSSINLLDGGIKMKKFFNEMKLNEKEKNLFNKFIIIKKINNTMIFLFKSELLKNDEMIKCFIEMFINITTFSKSKSFIFYFIEKNWIKLFRFYFIKKLFYSKKYDYDGIIYESLIENFDTFRITSLLNDSKNLKGFMIDLNKFSLKNLRLKVILKIWNGLNENDGNENGRDNNNKIIMISKL</sequence>
<gene>
    <name evidence="1" type="ORF">C1645_873214</name>
</gene>
<organism evidence="1 2">
    <name type="scientific">Glomus cerebriforme</name>
    <dbReference type="NCBI Taxonomy" id="658196"/>
    <lineage>
        <taxon>Eukaryota</taxon>
        <taxon>Fungi</taxon>
        <taxon>Fungi incertae sedis</taxon>
        <taxon>Mucoromycota</taxon>
        <taxon>Glomeromycotina</taxon>
        <taxon>Glomeromycetes</taxon>
        <taxon>Glomerales</taxon>
        <taxon>Glomeraceae</taxon>
        <taxon>Glomus</taxon>
    </lineage>
</organism>
<dbReference type="AlphaFoldDB" id="A0A397T930"/>
<reference evidence="1 2" key="1">
    <citation type="submission" date="2018-06" db="EMBL/GenBank/DDBJ databases">
        <title>Comparative genomics reveals the genomic features of Rhizophagus irregularis, R. cerebriforme, R. diaphanum and Gigaspora rosea, and their symbiotic lifestyle signature.</title>
        <authorList>
            <person name="Morin E."/>
            <person name="San Clemente H."/>
            <person name="Chen E.C.H."/>
            <person name="De La Providencia I."/>
            <person name="Hainaut M."/>
            <person name="Kuo A."/>
            <person name="Kohler A."/>
            <person name="Murat C."/>
            <person name="Tang N."/>
            <person name="Roy S."/>
            <person name="Loubradou J."/>
            <person name="Henrissat B."/>
            <person name="Grigoriev I.V."/>
            <person name="Corradi N."/>
            <person name="Roux C."/>
            <person name="Martin F.M."/>
        </authorList>
    </citation>
    <scope>NUCLEOTIDE SEQUENCE [LARGE SCALE GENOMIC DNA]</scope>
    <source>
        <strain evidence="1 2">DAOM 227022</strain>
    </source>
</reference>
<keyword evidence="2" id="KW-1185">Reference proteome</keyword>
<dbReference type="EMBL" id="QKYT01000074">
    <property type="protein sequence ID" value="RIA94753.1"/>
    <property type="molecule type" value="Genomic_DNA"/>
</dbReference>
<comment type="caution">
    <text evidence="1">The sequence shown here is derived from an EMBL/GenBank/DDBJ whole genome shotgun (WGS) entry which is preliminary data.</text>
</comment>